<dbReference type="PROSITE" id="PS51819">
    <property type="entry name" value="VOC"/>
    <property type="match status" value="2"/>
</dbReference>
<comment type="caution">
    <text evidence="3">The sequence shown here is derived from an EMBL/GenBank/DDBJ whole genome shotgun (WGS) entry which is preliminary data.</text>
</comment>
<evidence type="ECO:0000256" key="1">
    <source>
        <dbReference type="ARBA" id="ARBA00022723"/>
    </source>
</evidence>
<keyword evidence="1" id="KW-0479">Metal-binding</keyword>
<dbReference type="InterPro" id="IPR029068">
    <property type="entry name" value="Glyas_Bleomycin-R_OHBP_Dase"/>
</dbReference>
<sequence length="286" mass="31694">MDIQRLDHMVILCPNIDEAIAHYQTLLGRACSWQHSNEADGTTSALFVLENTSIELIAPNGEGPVGERVKELLDGKPGLLSSLAFGVSDIHDAHYVARRRGLRPGDIEVLSASHKERERQWARFRCDDRALGGLKVFMFQERTAPLEVAEAGPGHAFRLDHLVVNTGNTERALANYGARLGLRLALERIAEKWGIHYLFFRLSNLTFEVIKRLENPAPESAPDSLWGLTWEVDDLDEAHARLSAAGVTVSDVRVGRKPGTRVMSIKSHDLGIPTLLLDNKAQPDVD</sequence>
<dbReference type="PANTHER" id="PTHR43048:SF3">
    <property type="entry name" value="METHYLMALONYL-COA EPIMERASE, MITOCHONDRIAL"/>
    <property type="match status" value="1"/>
</dbReference>
<dbReference type="InterPro" id="IPR025870">
    <property type="entry name" value="Glyoxalase-like_dom"/>
</dbReference>
<name>A0ABW1SAI7_9PROT</name>
<feature type="domain" description="VOC" evidence="2">
    <location>
        <begin position="5"/>
        <end position="141"/>
    </location>
</feature>
<gene>
    <name evidence="3" type="ORF">ACFQDM_10835</name>
</gene>
<dbReference type="SUPFAM" id="SSF54593">
    <property type="entry name" value="Glyoxalase/Bleomycin resistance protein/Dihydroxybiphenyl dioxygenase"/>
    <property type="match status" value="1"/>
</dbReference>
<evidence type="ECO:0000259" key="2">
    <source>
        <dbReference type="PROSITE" id="PS51819"/>
    </source>
</evidence>
<evidence type="ECO:0000313" key="3">
    <source>
        <dbReference type="EMBL" id="MFC6198581.1"/>
    </source>
</evidence>
<dbReference type="EMBL" id="JBHSSW010000012">
    <property type="protein sequence ID" value="MFC6198581.1"/>
    <property type="molecule type" value="Genomic_DNA"/>
</dbReference>
<accession>A0ABW1SAI7</accession>
<evidence type="ECO:0000313" key="4">
    <source>
        <dbReference type="Proteomes" id="UP001596303"/>
    </source>
</evidence>
<dbReference type="Gene3D" id="3.10.180.10">
    <property type="entry name" value="2,3-Dihydroxybiphenyl 1,2-Dioxygenase, domain 1"/>
    <property type="match status" value="2"/>
</dbReference>
<dbReference type="Pfam" id="PF13468">
    <property type="entry name" value="Glyoxalase_3"/>
    <property type="match status" value="1"/>
</dbReference>
<feature type="domain" description="VOC" evidence="2">
    <location>
        <begin position="158"/>
        <end position="279"/>
    </location>
</feature>
<keyword evidence="4" id="KW-1185">Reference proteome</keyword>
<proteinExistence type="predicted"/>
<dbReference type="PANTHER" id="PTHR43048">
    <property type="entry name" value="METHYLMALONYL-COA EPIMERASE"/>
    <property type="match status" value="1"/>
</dbReference>
<dbReference type="InterPro" id="IPR051785">
    <property type="entry name" value="MMCE/EMCE_epimerase"/>
</dbReference>
<protein>
    <submittedName>
        <fullName evidence="3">VOC family protein</fullName>
    </submittedName>
</protein>
<reference evidence="4" key="1">
    <citation type="journal article" date="2019" name="Int. J. Syst. Evol. Microbiol.">
        <title>The Global Catalogue of Microorganisms (GCM) 10K type strain sequencing project: providing services to taxonomists for standard genome sequencing and annotation.</title>
        <authorList>
            <consortium name="The Broad Institute Genomics Platform"/>
            <consortium name="The Broad Institute Genome Sequencing Center for Infectious Disease"/>
            <person name="Wu L."/>
            <person name="Ma J."/>
        </authorList>
    </citation>
    <scope>NUCLEOTIDE SEQUENCE [LARGE SCALE GENOMIC DNA]</scope>
    <source>
        <strain evidence="4">CGMCC-1.15741</strain>
    </source>
</reference>
<organism evidence="3 4">
    <name type="scientific">Ponticaulis profundi</name>
    <dbReference type="NCBI Taxonomy" id="2665222"/>
    <lineage>
        <taxon>Bacteria</taxon>
        <taxon>Pseudomonadati</taxon>
        <taxon>Pseudomonadota</taxon>
        <taxon>Alphaproteobacteria</taxon>
        <taxon>Hyphomonadales</taxon>
        <taxon>Hyphomonadaceae</taxon>
        <taxon>Ponticaulis</taxon>
    </lineage>
</organism>
<dbReference type="Pfam" id="PF13669">
    <property type="entry name" value="Glyoxalase_4"/>
    <property type="match status" value="1"/>
</dbReference>
<dbReference type="Proteomes" id="UP001596303">
    <property type="component" value="Unassembled WGS sequence"/>
</dbReference>
<dbReference type="InterPro" id="IPR037523">
    <property type="entry name" value="VOC_core"/>
</dbReference>
<dbReference type="RefSeq" id="WP_377378911.1">
    <property type="nucleotide sequence ID" value="NZ_JBHSSW010000012.1"/>
</dbReference>